<sequence length="53" mass="6082">MMASGRFWLLKIWLSLNVHGNLINRLTLRLSSTFISGQKIPGFEWNSASDTSW</sequence>
<proteinExistence type="predicted"/>
<dbReference type="AlphaFoldDB" id="A0A0E9RW25"/>
<evidence type="ECO:0000256" key="1">
    <source>
        <dbReference type="SAM" id="SignalP"/>
    </source>
</evidence>
<protein>
    <submittedName>
        <fullName evidence="2">Uncharacterized protein</fullName>
    </submittedName>
</protein>
<accession>A0A0E9RW25</accession>
<reference evidence="2" key="2">
    <citation type="journal article" date="2015" name="Fish Shellfish Immunol.">
        <title>Early steps in the European eel (Anguilla anguilla)-Vibrio vulnificus interaction in the gills: Role of the RtxA13 toxin.</title>
        <authorList>
            <person name="Callol A."/>
            <person name="Pajuelo D."/>
            <person name="Ebbesson L."/>
            <person name="Teles M."/>
            <person name="MacKenzie S."/>
            <person name="Amaro C."/>
        </authorList>
    </citation>
    <scope>NUCLEOTIDE SEQUENCE</scope>
</reference>
<name>A0A0E9RW25_ANGAN</name>
<reference evidence="2" key="1">
    <citation type="submission" date="2014-11" db="EMBL/GenBank/DDBJ databases">
        <authorList>
            <person name="Amaro Gonzalez C."/>
        </authorList>
    </citation>
    <scope>NUCLEOTIDE SEQUENCE</scope>
</reference>
<evidence type="ECO:0000313" key="2">
    <source>
        <dbReference type="EMBL" id="JAH33369.1"/>
    </source>
</evidence>
<keyword evidence="1" id="KW-0732">Signal</keyword>
<dbReference type="EMBL" id="GBXM01075208">
    <property type="protein sequence ID" value="JAH33369.1"/>
    <property type="molecule type" value="Transcribed_RNA"/>
</dbReference>
<feature type="signal peptide" evidence="1">
    <location>
        <begin position="1"/>
        <end position="20"/>
    </location>
</feature>
<feature type="chain" id="PRO_5002432566" evidence="1">
    <location>
        <begin position="21"/>
        <end position="53"/>
    </location>
</feature>
<organism evidence="2">
    <name type="scientific">Anguilla anguilla</name>
    <name type="common">European freshwater eel</name>
    <name type="synonym">Muraena anguilla</name>
    <dbReference type="NCBI Taxonomy" id="7936"/>
    <lineage>
        <taxon>Eukaryota</taxon>
        <taxon>Metazoa</taxon>
        <taxon>Chordata</taxon>
        <taxon>Craniata</taxon>
        <taxon>Vertebrata</taxon>
        <taxon>Euteleostomi</taxon>
        <taxon>Actinopterygii</taxon>
        <taxon>Neopterygii</taxon>
        <taxon>Teleostei</taxon>
        <taxon>Anguilliformes</taxon>
        <taxon>Anguillidae</taxon>
        <taxon>Anguilla</taxon>
    </lineage>
</organism>